<comment type="caution">
    <text evidence="9">The sequence shown here is derived from an EMBL/GenBank/DDBJ whole genome shotgun (WGS) entry which is preliminary data.</text>
</comment>
<feature type="binding site" evidence="7">
    <location>
        <position position="248"/>
    </location>
    <ligand>
        <name>Zn(2+)</name>
        <dbReference type="ChEBI" id="CHEBI:29105"/>
        <label>3</label>
    </ligand>
</feature>
<keyword evidence="3 7" id="KW-0227">DNA damage</keyword>
<dbReference type="PROSITE" id="PS00731">
    <property type="entry name" value="AP_NUCLEASE_F2_3"/>
    <property type="match status" value="1"/>
</dbReference>
<sequence length="301" mass="33778">MSIFRRREFEFAPSFCYNQNMNIGAHVSIAGGIDQAPLYAKEAGCECFQFFSRSPRGGHAPELTEPLVKSFKDNCRKNNILNSYIHTPYYINLASTNNRIRYGSIKVIREELERASILGVRYVMSHLGSANDLTRTKAIQKVIEGIKKILDGYKGSALFLIENSAGSGNIIGDQFEEISEIIKGIPLSVRNKVGVCLDTCHAFASGYDLRNKKAIDKTLKEFDARIGLSKLKMIHGNDSMTEINSRVDRHEHIGMGKIGKEGFKEIINHPKLKKLDLILETPADGRQDDIKMLKGLRSKKK</sequence>
<evidence type="ECO:0000256" key="4">
    <source>
        <dbReference type="ARBA" id="ARBA00022801"/>
    </source>
</evidence>
<feature type="domain" description="Xylose isomerase-like TIM barrel" evidence="8">
    <location>
        <begin position="39"/>
        <end position="293"/>
    </location>
</feature>
<dbReference type="GO" id="GO:0003906">
    <property type="term" value="F:DNA-(apurinic or apyrimidinic site) endonuclease activity"/>
    <property type="evidence" value="ECO:0007669"/>
    <property type="project" value="TreeGrafter"/>
</dbReference>
<feature type="binding site" evidence="7">
    <location>
        <position position="162"/>
    </location>
    <ligand>
        <name>Zn(2+)</name>
        <dbReference type="ChEBI" id="CHEBI:29105"/>
        <label>1</label>
    </ligand>
</feature>
<dbReference type="FunFam" id="3.20.20.150:FF:000001">
    <property type="entry name" value="Probable endonuclease 4"/>
    <property type="match status" value="1"/>
</dbReference>
<comment type="catalytic activity">
    <reaction evidence="7">
        <text>Endonucleolytic cleavage to 5'-phosphooligonucleotide end-products.</text>
        <dbReference type="EC" id="3.1.21.2"/>
    </reaction>
</comment>
<keyword evidence="2 7" id="KW-0479">Metal-binding</keyword>
<comment type="similarity">
    <text evidence="1 7">Belongs to the AP endonuclease 2 family.</text>
</comment>
<dbReference type="CDD" id="cd00019">
    <property type="entry name" value="AP2Ec"/>
    <property type="match status" value="1"/>
</dbReference>
<dbReference type="EMBL" id="PFMD01000016">
    <property type="protein sequence ID" value="PIY97089.1"/>
    <property type="molecule type" value="Genomic_DNA"/>
</dbReference>
<proteinExistence type="inferred from homology"/>
<feature type="binding site" evidence="7">
    <location>
        <position position="201"/>
    </location>
    <ligand>
        <name>Zn(2+)</name>
        <dbReference type="ChEBI" id="CHEBI:29105"/>
        <label>3</label>
    </ligand>
</feature>
<evidence type="ECO:0000256" key="5">
    <source>
        <dbReference type="ARBA" id="ARBA00022833"/>
    </source>
</evidence>
<evidence type="ECO:0000256" key="7">
    <source>
        <dbReference type="HAMAP-Rule" id="MF_00152"/>
    </source>
</evidence>
<dbReference type="NCBIfam" id="TIGR00587">
    <property type="entry name" value="nfo"/>
    <property type="match status" value="1"/>
</dbReference>
<accession>A0A2M7RK01</accession>
<evidence type="ECO:0000256" key="6">
    <source>
        <dbReference type="ARBA" id="ARBA00023204"/>
    </source>
</evidence>
<feature type="binding site" evidence="7">
    <location>
        <position position="162"/>
    </location>
    <ligand>
        <name>Zn(2+)</name>
        <dbReference type="ChEBI" id="CHEBI:29105"/>
        <label>2</label>
    </ligand>
</feature>
<dbReference type="GO" id="GO:0003677">
    <property type="term" value="F:DNA binding"/>
    <property type="evidence" value="ECO:0007669"/>
    <property type="project" value="InterPro"/>
</dbReference>
<evidence type="ECO:0000256" key="3">
    <source>
        <dbReference type="ARBA" id="ARBA00022763"/>
    </source>
</evidence>
<keyword evidence="7 9" id="KW-0255">Endonuclease</keyword>
<dbReference type="PROSITE" id="PS00730">
    <property type="entry name" value="AP_NUCLEASE_F2_2"/>
    <property type="match status" value="1"/>
</dbReference>
<feature type="binding site" evidence="7">
    <location>
        <position position="280"/>
    </location>
    <ligand>
        <name>Zn(2+)</name>
        <dbReference type="ChEBI" id="CHEBI:29105"/>
        <label>2</label>
    </ligand>
</feature>
<comment type="cofactor">
    <cofactor evidence="7">
        <name>Zn(2+)</name>
        <dbReference type="ChEBI" id="CHEBI:29105"/>
    </cofactor>
    <text evidence="7">Binds 3 Zn(2+) ions.</text>
</comment>
<dbReference type="PANTHER" id="PTHR21445:SF0">
    <property type="entry name" value="APURINIC-APYRIMIDINIC ENDONUCLEASE"/>
    <property type="match status" value="1"/>
</dbReference>
<organism evidence="9 10">
    <name type="scientific">Candidatus Kerfeldbacteria bacterium CG_4_10_14_0_8_um_filter_42_10</name>
    <dbReference type="NCBI Taxonomy" id="2014248"/>
    <lineage>
        <taxon>Bacteria</taxon>
        <taxon>Candidatus Kerfeldiibacteriota</taxon>
    </lineage>
</organism>
<dbReference type="SUPFAM" id="SSF51658">
    <property type="entry name" value="Xylose isomerase-like"/>
    <property type="match status" value="1"/>
</dbReference>
<keyword evidence="6 7" id="KW-0234">DNA repair</keyword>
<dbReference type="GO" id="GO:0006284">
    <property type="term" value="P:base-excision repair"/>
    <property type="evidence" value="ECO:0007669"/>
    <property type="project" value="TreeGrafter"/>
</dbReference>
<comment type="function">
    <text evidence="7">Endonuclease IV plays a role in DNA repair. It cleaves phosphodiester bonds at apurinic or apyrimidinic (AP) sites, generating a 3'-hydroxyl group and a 5'-terminal sugar phosphate.</text>
</comment>
<keyword evidence="5 7" id="KW-0862">Zinc</keyword>
<feature type="binding site" evidence="7">
    <location>
        <position position="235"/>
    </location>
    <ligand>
        <name>Zn(2+)</name>
        <dbReference type="ChEBI" id="CHEBI:29105"/>
        <label>2</label>
    </ligand>
</feature>
<keyword evidence="4 7" id="KW-0378">Hydrolase</keyword>
<dbReference type="Proteomes" id="UP000230779">
    <property type="component" value="Unassembled WGS sequence"/>
</dbReference>
<dbReference type="Pfam" id="PF01261">
    <property type="entry name" value="AP_endonuc_2"/>
    <property type="match status" value="1"/>
</dbReference>
<dbReference type="SMART" id="SM00518">
    <property type="entry name" value="AP2Ec"/>
    <property type="match status" value="1"/>
</dbReference>
<dbReference type="GO" id="GO:0008833">
    <property type="term" value="F:deoxyribonuclease IV (phage-T4-induced) activity"/>
    <property type="evidence" value="ECO:0007669"/>
    <property type="project" value="UniProtKB-UniRule"/>
</dbReference>
<reference evidence="9 10" key="1">
    <citation type="submission" date="2017-09" db="EMBL/GenBank/DDBJ databases">
        <title>Depth-based differentiation of microbial function through sediment-hosted aquifers and enrichment of novel symbionts in the deep terrestrial subsurface.</title>
        <authorList>
            <person name="Probst A.J."/>
            <person name="Ladd B."/>
            <person name="Jarett J.K."/>
            <person name="Geller-Mcgrath D.E."/>
            <person name="Sieber C.M."/>
            <person name="Emerson J.B."/>
            <person name="Anantharaman K."/>
            <person name="Thomas B.C."/>
            <person name="Malmstrom R."/>
            <person name="Stieglmeier M."/>
            <person name="Klingl A."/>
            <person name="Woyke T."/>
            <person name="Ryan C.M."/>
            <person name="Banfield J.F."/>
        </authorList>
    </citation>
    <scope>NUCLEOTIDE SEQUENCE [LARGE SCALE GENOMIC DNA]</scope>
    <source>
        <strain evidence="9">CG_4_10_14_0_8_um_filter_42_10</strain>
    </source>
</reference>
<feature type="binding site" evidence="7">
    <location>
        <position position="198"/>
    </location>
    <ligand>
        <name>Zn(2+)</name>
        <dbReference type="ChEBI" id="CHEBI:29105"/>
        <label>2</label>
    </ligand>
</feature>
<dbReference type="GO" id="GO:0008081">
    <property type="term" value="F:phosphoric diester hydrolase activity"/>
    <property type="evidence" value="ECO:0007669"/>
    <property type="project" value="TreeGrafter"/>
</dbReference>
<feature type="binding site" evidence="7">
    <location>
        <position position="126"/>
    </location>
    <ligand>
        <name>Zn(2+)</name>
        <dbReference type="ChEBI" id="CHEBI:29105"/>
        <label>1</label>
    </ligand>
</feature>
<dbReference type="InterPro" id="IPR018246">
    <property type="entry name" value="AP_endonuc_F2_Zn_BS"/>
</dbReference>
<feature type="binding site" evidence="7">
    <location>
        <position position="86"/>
    </location>
    <ligand>
        <name>Zn(2+)</name>
        <dbReference type="ChEBI" id="CHEBI:29105"/>
        <label>1</label>
    </ligand>
</feature>
<dbReference type="EC" id="3.1.21.2" evidence="7"/>
<protein>
    <recommendedName>
        <fullName evidence="7">Probable endonuclease 4</fullName>
        <ecNumber evidence="7">3.1.21.2</ecNumber>
    </recommendedName>
    <alternativeName>
        <fullName evidence="7">Endodeoxyribonuclease IV</fullName>
    </alternativeName>
    <alternativeName>
        <fullName evidence="7">Endonuclease IV</fullName>
    </alternativeName>
</protein>
<dbReference type="AlphaFoldDB" id="A0A2M7RK01"/>
<evidence type="ECO:0000256" key="2">
    <source>
        <dbReference type="ARBA" id="ARBA00022723"/>
    </source>
</evidence>
<dbReference type="PANTHER" id="PTHR21445">
    <property type="entry name" value="ENDONUCLEASE IV ENDODEOXYRIBONUCLEASE IV"/>
    <property type="match status" value="1"/>
</dbReference>
<evidence type="ECO:0000313" key="9">
    <source>
        <dbReference type="EMBL" id="PIY97089.1"/>
    </source>
</evidence>
<gene>
    <name evidence="7" type="primary">nfo</name>
    <name evidence="9" type="ORF">COY66_01345</name>
</gene>
<evidence type="ECO:0000256" key="1">
    <source>
        <dbReference type="ARBA" id="ARBA00005340"/>
    </source>
</evidence>
<dbReference type="PROSITE" id="PS51432">
    <property type="entry name" value="AP_NUCLEASE_F2_4"/>
    <property type="match status" value="1"/>
</dbReference>
<name>A0A2M7RK01_9BACT</name>
<evidence type="ECO:0000259" key="8">
    <source>
        <dbReference type="Pfam" id="PF01261"/>
    </source>
</evidence>
<dbReference type="Gene3D" id="3.20.20.150">
    <property type="entry name" value="Divalent-metal-dependent TIM barrel enzymes"/>
    <property type="match status" value="1"/>
</dbReference>
<keyword evidence="7" id="KW-0540">Nuclease</keyword>
<evidence type="ECO:0000313" key="10">
    <source>
        <dbReference type="Proteomes" id="UP000230779"/>
    </source>
</evidence>
<dbReference type="InterPro" id="IPR036237">
    <property type="entry name" value="Xyl_isomerase-like_sf"/>
</dbReference>
<dbReference type="InterPro" id="IPR001719">
    <property type="entry name" value="AP_endonuc_2"/>
</dbReference>
<dbReference type="InterPro" id="IPR013022">
    <property type="entry name" value="Xyl_isomerase-like_TIM-brl"/>
</dbReference>
<dbReference type="HAMAP" id="MF_00152">
    <property type="entry name" value="Nfo"/>
    <property type="match status" value="1"/>
</dbReference>
<dbReference type="GO" id="GO:0008270">
    <property type="term" value="F:zinc ion binding"/>
    <property type="evidence" value="ECO:0007669"/>
    <property type="project" value="UniProtKB-UniRule"/>
</dbReference>
<feature type="binding site" evidence="7">
    <location>
        <position position="250"/>
    </location>
    <ligand>
        <name>Zn(2+)</name>
        <dbReference type="ChEBI" id="CHEBI:29105"/>
        <label>3</label>
    </ligand>
</feature>